<feature type="transmembrane region" description="Helical" evidence="2">
    <location>
        <begin position="84"/>
        <end position="105"/>
    </location>
</feature>
<comment type="caution">
    <text evidence="3">The sequence shown here is derived from an EMBL/GenBank/DDBJ whole genome shotgun (WGS) entry which is preliminary data.</text>
</comment>
<reference evidence="3 4" key="1">
    <citation type="submission" date="2018-02" db="EMBL/GenBank/DDBJ databases">
        <title>novel marine gammaproteobacteria from coastal saline agro ecosystem.</title>
        <authorList>
            <person name="Krishnan R."/>
            <person name="Ramesh Kumar N."/>
        </authorList>
    </citation>
    <scope>NUCLEOTIDE SEQUENCE [LARGE SCALE GENOMIC DNA]</scope>
    <source>
        <strain evidence="3 4">228</strain>
    </source>
</reference>
<feature type="region of interest" description="Disordered" evidence="1">
    <location>
        <begin position="170"/>
        <end position="234"/>
    </location>
</feature>
<dbReference type="AlphaFoldDB" id="A0A2S5KQ74"/>
<feature type="transmembrane region" description="Helical" evidence="2">
    <location>
        <begin position="18"/>
        <end position="37"/>
    </location>
</feature>
<evidence type="ECO:0000256" key="1">
    <source>
        <dbReference type="SAM" id="MobiDB-lite"/>
    </source>
</evidence>
<proteinExistence type="predicted"/>
<keyword evidence="2" id="KW-1133">Transmembrane helix</keyword>
<dbReference type="EMBL" id="PRLP01000036">
    <property type="protein sequence ID" value="PPC76981.1"/>
    <property type="molecule type" value="Genomic_DNA"/>
</dbReference>
<protein>
    <submittedName>
        <fullName evidence="3">Uncharacterized protein</fullName>
    </submittedName>
</protein>
<dbReference type="OrthoDB" id="7594417at2"/>
<keyword evidence="2" id="KW-0472">Membrane</keyword>
<accession>A0A2S5KQ74</accession>
<evidence type="ECO:0000313" key="4">
    <source>
        <dbReference type="Proteomes" id="UP000238196"/>
    </source>
</evidence>
<dbReference type="Proteomes" id="UP000238196">
    <property type="component" value="Unassembled WGS sequence"/>
</dbReference>
<feature type="transmembrane region" description="Helical" evidence="2">
    <location>
        <begin position="46"/>
        <end position="64"/>
    </location>
</feature>
<evidence type="ECO:0000313" key="3">
    <source>
        <dbReference type="EMBL" id="PPC76981.1"/>
    </source>
</evidence>
<evidence type="ECO:0000256" key="2">
    <source>
        <dbReference type="SAM" id="Phobius"/>
    </source>
</evidence>
<gene>
    <name evidence="3" type="ORF">C4K68_12770</name>
</gene>
<keyword evidence="2" id="KW-0812">Transmembrane</keyword>
<sequence length="234" mass="25473">MNEAMERQAYMQSLTKRLVIFTMATLFFLGVSLYFFIDTAVKQDKSFLVIMVFMCGLLGGFVSIQQRLPKITLDEMKVLSSSWVSITLIPINGGIFALILMLMFVGQIVQGDMFPHYPDPPVADAPGFMNWIQHSYPSSGREIAKLLFWSFVSGFSERFVPQIIRRTVDQAEQGDKPTGGSTAPADTPVPPGPAAKPKEPVKPEAVTPPLMASTPAGKSEEKGDAPTGASPAAQ</sequence>
<organism evidence="3 4">
    <name type="scientific">Proteobacteria bacterium 228</name>
    <dbReference type="NCBI Taxonomy" id="2083153"/>
    <lineage>
        <taxon>Bacteria</taxon>
        <taxon>Pseudomonadati</taxon>
        <taxon>Pseudomonadota</taxon>
    </lineage>
</organism>
<name>A0A2S5KQ74_9PROT</name>